<keyword evidence="4 7" id="KW-0658">Purine biosynthesis</keyword>
<dbReference type="KEGG" id="sua:Saut_0044"/>
<reference evidence="10" key="1">
    <citation type="journal article" date="2010" name="Stand. Genomic Sci.">
        <title>Complete genome sequence of Sulfurimonas autotrophica type strain (OK10).</title>
        <authorList>
            <person name="Sikorski J."/>
            <person name="Munk C."/>
            <person name="Lapidus A."/>
            <person name="Djao O."/>
            <person name="Lucas S."/>
            <person name="Glavina Del Rio T."/>
            <person name="Nolan M."/>
            <person name="Tice H."/>
            <person name="Han C."/>
            <person name="Cheng J."/>
            <person name="Tapia R."/>
            <person name="Goodwin L."/>
            <person name="Pitluck S."/>
            <person name="Liolios K."/>
            <person name="Ivanova N."/>
            <person name="Mavromatis K."/>
            <person name="Mikhailova N."/>
            <person name="Pati A."/>
            <person name="Sims D."/>
            <person name="Meincke L."/>
            <person name="Brettin T."/>
            <person name="Detter J."/>
            <person name="Chen A."/>
            <person name="Palaniappan K."/>
            <person name="Land M."/>
            <person name="Hauser L."/>
            <person name="Chang Y."/>
            <person name="Jeffries C."/>
            <person name="Rohde M."/>
            <person name="Lang E."/>
            <person name="Spring S."/>
            <person name="Goker M."/>
            <person name="Woyke T."/>
            <person name="Bristow J."/>
            <person name="Eisen J."/>
            <person name="Markowitz V."/>
            <person name="Hugenholtz P."/>
            <person name="Kyrpides N."/>
            <person name="Klenk H."/>
        </authorList>
    </citation>
    <scope>NUCLEOTIDE SEQUENCE [LARGE SCALE GENOMIC DNA]</scope>
    <source>
        <strain evidence="10">ATCC BAA-671 / DSM 16294 / JCM 11897 / OK10</strain>
    </source>
</reference>
<dbReference type="SUPFAM" id="SSF51246">
    <property type="entry name" value="Rudiment single hybrid motif"/>
    <property type="match status" value="1"/>
</dbReference>
<evidence type="ECO:0000256" key="1">
    <source>
        <dbReference type="ARBA" id="ARBA00022598"/>
    </source>
</evidence>
<feature type="binding site" evidence="7">
    <location>
        <position position="277"/>
    </location>
    <ligand>
        <name>Mg(2+)</name>
        <dbReference type="ChEBI" id="CHEBI:18420"/>
    </ligand>
</feature>
<feature type="binding site" evidence="7">
    <location>
        <position position="201"/>
    </location>
    <ligand>
        <name>ATP</name>
        <dbReference type="ChEBI" id="CHEBI:30616"/>
    </ligand>
</feature>
<dbReference type="GO" id="GO:0005829">
    <property type="term" value="C:cytosol"/>
    <property type="evidence" value="ECO:0007669"/>
    <property type="project" value="TreeGrafter"/>
</dbReference>
<comment type="subunit">
    <text evidence="7">Homodimer.</text>
</comment>
<keyword evidence="6 7" id="KW-0460">Magnesium</keyword>
<feature type="binding site" evidence="7">
    <location>
        <begin position="159"/>
        <end position="164"/>
    </location>
    <ligand>
        <name>ATP</name>
        <dbReference type="ChEBI" id="CHEBI:30616"/>
    </ligand>
</feature>
<feature type="binding site" evidence="7">
    <location>
        <position position="81"/>
    </location>
    <ligand>
        <name>N(1)-(5-phospho-beta-D-ribosyl)glycinamide</name>
        <dbReference type="ChEBI" id="CHEBI:143788"/>
    </ligand>
</feature>
<dbReference type="Pfam" id="PF21244">
    <property type="entry name" value="PurT_C"/>
    <property type="match status" value="1"/>
</dbReference>
<dbReference type="Pfam" id="PF02222">
    <property type="entry name" value="ATP-grasp"/>
    <property type="match status" value="1"/>
</dbReference>
<dbReference type="InterPro" id="IPR054350">
    <property type="entry name" value="PurT/PurK_preATP-grasp"/>
</dbReference>
<dbReference type="SUPFAM" id="SSF56059">
    <property type="entry name" value="Glutathione synthetase ATP-binding domain-like"/>
    <property type="match status" value="1"/>
</dbReference>
<keyword evidence="5 7" id="KW-0067">ATP-binding</keyword>
<feature type="binding site" evidence="7">
    <location>
        <position position="154"/>
    </location>
    <ligand>
        <name>ATP</name>
        <dbReference type="ChEBI" id="CHEBI:30616"/>
    </ligand>
</feature>
<comment type="similarity">
    <text evidence="7">Belongs to the PurK/PurT family.</text>
</comment>
<feature type="binding site" evidence="7">
    <location>
        <position position="284"/>
    </location>
    <ligand>
        <name>N(1)-(5-phospho-beta-D-ribosyl)glycinamide</name>
        <dbReference type="ChEBI" id="CHEBI:143788"/>
    </ligand>
</feature>
<comment type="pathway">
    <text evidence="7">Purine metabolism; IMP biosynthesis via de novo pathway; N(2)-formyl-N(1)-(5-phospho-D-ribosyl)glycinamide from N(1)-(5-phospho-D-ribosyl)glycinamide (formate route): step 1/1.</text>
</comment>
<evidence type="ECO:0000313" key="9">
    <source>
        <dbReference type="EMBL" id="ADN08093.1"/>
    </source>
</evidence>
<dbReference type="InterPro" id="IPR013815">
    <property type="entry name" value="ATP_grasp_subdomain_1"/>
</dbReference>
<feature type="binding site" evidence="7">
    <location>
        <position position="113"/>
    </location>
    <ligand>
        <name>ATP</name>
        <dbReference type="ChEBI" id="CHEBI:30616"/>
    </ligand>
</feature>
<dbReference type="NCBIfam" id="NF006766">
    <property type="entry name" value="PRK09288.1"/>
    <property type="match status" value="1"/>
</dbReference>
<dbReference type="UniPathway" id="UPA00074">
    <property type="reaction ID" value="UER00127"/>
</dbReference>
<dbReference type="GO" id="GO:0006189">
    <property type="term" value="P:'de novo' IMP biosynthetic process"/>
    <property type="evidence" value="ECO:0007669"/>
    <property type="project" value="UniProtKB-UniRule"/>
</dbReference>
<keyword evidence="1 7" id="KW-0436">Ligase</keyword>
<accession>E0USR6</accession>
<dbReference type="HOGENOM" id="CLU_011534_1_3_7"/>
<dbReference type="Pfam" id="PF22660">
    <property type="entry name" value="RS_preATP-grasp-like"/>
    <property type="match status" value="1"/>
</dbReference>
<dbReference type="PROSITE" id="PS50975">
    <property type="entry name" value="ATP_GRASP"/>
    <property type="match status" value="1"/>
</dbReference>
<keyword evidence="10" id="KW-1185">Reference proteome</keyword>
<organism evidence="9 10">
    <name type="scientific">Sulfurimonas autotrophica (strain ATCC BAA-671 / DSM 16294 / JCM 11897 / OK10)</name>
    <dbReference type="NCBI Taxonomy" id="563040"/>
    <lineage>
        <taxon>Bacteria</taxon>
        <taxon>Pseudomonadati</taxon>
        <taxon>Campylobacterota</taxon>
        <taxon>Epsilonproteobacteria</taxon>
        <taxon>Campylobacterales</taxon>
        <taxon>Sulfurimonadaceae</taxon>
        <taxon>Sulfurimonas</taxon>
    </lineage>
</organism>
<keyword evidence="9" id="KW-0808">Transferase</keyword>
<evidence type="ECO:0000256" key="6">
    <source>
        <dbReference type="ARBA" id="ARBA00022842"/>
    </source>
</evidence>
<feature type="binding site" evidence="7">
    <location>
        <begin position="193"/>
        <end position="196"/>
    </location>
    <ligand>
        <name>ATP</name>
        <dbReference type="ChEBI" id="CHEBI:30616"/>
    </ligand>
</feature>
<dbReference type="STRING" id="563040.Saut_0044"/>
<keyword evidence="3 7" id="KW-0547">Nucleotide-binding</keyword>
<comment type="catalytic activity">
    <reaction evidence="7">
        <text>N(1)-(5-phospho-beta-D-ribosyl)glycinamide + formate + ATP = N(2)-formyl-N(1)-(5-phospho-beta-D-ribosyl)glycinamide + ADP + phosphate + H(+)</text>
        <dbReference type="Rhea" id="RHEA:24829"/>
        <dbReference type="ChEBI" id="CHEBI:15378"/>
        <dbReference type="ChEBI" id="CHEBI:15740"/>
        <dbReference type="ChEBI" id="CHEBI:30616"/>
        <dbReference type="ChEBI" id="CHEBI:43474"/>
        <dbReference type="ChEBI" id="CHEBI:143788"/>
        <dbReference type="ChEBI" id="CHEBI:147286"/>
        <dbReference type="ChEBI" id="CHEBI:456216"/>
        <dbReference type="EC" id="6.3.1.21"/>
    </reaction>
</comment>
<dbReference type="InterPro" id="IPR011054">
    <property type="entry name" value="Rudment_hybrid_motif"/>
</dbReference>
<evidence type="ECO:0000256" key="3">
    <source>
        <dbReference type="ARBA" id="ARBA00022741"/>
    </source>
</evidence>
<dbReference type="GO" id="GO:0043815">
    <property type="term" value="F:phosphoribosylglycinamide formyltransferase 2 activity"/>
    <property type="evidence" value="ECO:0007669"/>
    <property type="project" value="UniProtKB-UniRule"/>
</dbReference>
<evidence type="ECO:0000259" key="8">
    <source>
        <dbReference type="PROSITE" id="PS50975"/>
    </source>
</evidence>
<evidence type="ECO:0000256" key="5">
    <source>
        <dbReference type="ARBA" id="ARBA00022840"/>
    </source>
</evidence>
<protein>
    <recommendedName>
        <fullName evidence="7">Formate-dependent phosphoribosylglycinamide formyltransferase</fullName>
        <ecNumber evidence="7">6.3.1.21</ecNumber>
    </recommendedName>
    <alternativeName>
        <fullName evidence="7">5'-phosphoribosylglycinamide transformylase 2</fullName>
    </alternativeName>
    <alternativeName>
        <fullName evidence="7">Formate-dependent GAR transformylase</fullName>
    </alternativeName>
    <alternativeName>
        <fullName evidence="7">GAR transformylase 2</fullName>
        <shortName evidence="7">GART 2</shortName>
    </alternativeName>
    <alternativeName>
        <fullName evidence="7">Non-folate glycinamide ribonucleotide transformylase</fullName>
    </alternativeName>
    <alternativeName>
        <fullName evidence="7">Phosphoribosylglycinamide formyltransferase 2</fullName>
    </alternativeName>
</protein>
<dbReference type="InterPro" id="IPR016185">
    <property type="entry name" value="PreATP-grasp_dom_sf"/>
</dbReference>
<feature type="domain" description="ATP-grasp" evidence="8">
    <location>
        <begin position="118"/>
        <end position="306"/>
    </location>
</feature>
<dbReference type="InterPro" id="IPR011761">
    <property type="entry name" value="ATP-grasp"/>
</dbReference>
<dbReference type="Proteomes" id="UP000007803">
    <property type="component" value="Chromosome"/>
</dbReference>
<evidence type="ECO:0000256" key="4">
    <source>
        <dbReference type="ARBA" id="ARBA00022755"/>
    </source>
</evidence>
<dbReference type="GO" id="GO:0000287">
    <property type="term" value="F:magnesium ion binding"/>
    <property type="evidence" value="ECO:0007669"/>
    <property type="project" value="UniProtKB-UniRule"/>
</dbReference>
<evidence type="ECO:0000256" key="2">
    <source>
        <dbReference type="ARBA" id="ARBA00022723"/>
    </source>
</evidence>
<dbReference type="PANTHER" id="PTHR43055:SF1">
    <property type="entry name" value="FORMATE-DEPENDENT PHOSPHORIBOSYLGLYCINAMIDE FORMYLTRANSFERASE"/>
    <property type="match status" value="1"/>
</dbReference>
<feature type="binding site" evidence="7">
    <location>
        <position position="265"/>
    </location>
    <ligand>
        <name>Mg(2+)</name>
        <dbReference type="ChEBI" id="CHEBI:18420"/>
    </ligand>
</feature>
<comment type="function">
    <text evidence="7">Involved in the de novo purine biosynthesis. Catalyzes the transfer of formate to 5-phospho-ribosyl-glycinamide (GAR), producing 5-phospho-ribosyl-N-formylglycinamide (FGAR). Formate is provided by PurU via hydrolysis of 10-formyl-tetrahydrofolate.</text>
</comment>
<dbReference type="InterPro" id="IPR003135">
    <property type="entry name" value="ATP-grasp_carboxylate-amine"/>
</dbReference>
<name>E0USR6_SULAO</name>
<dbReference type="EMBL" id="CP002205">
    <property type="protein sequence ID" value="ADN08093.1"/>
    <property type="molecule type" value="Genomic_DNA"/>
</dbReference>
<proteinExistence type="inferred from homology"/>
<dbReference type="OrthoDB" id="9804625at2"/>
<evidence type="ECO:0000256" key="7">
    <source>
        <dbReference type="HAMAP-Rule" id="MF_01643"/>
    </source>
</evidence>
<dbReference type="Gene3D" id="3.40.50.20">
    <property type="match status" value="1"/>
</dbReference>
<dbReference type="GO" id="GO:0005524">
    <property type="term" value="F:ATP binding"/>
    <property type="evidence" value="ECO:0007669"/>
    <property type="project" value="UniProtKB-UniRule"/>
</dbReference>
<dbReference type="InterPro" id="IPR005862">
    <property type="entry name" value="PurT"/>
</dbReference>
<feature type="binding site" evidence="7">
    <location>
        <begin position="359"/>
        <end position="360"/>
    </location>
    <ligand>
        <name>N(1)-(5-phospho-beta-D-ribosyl)glycinamide</name>
        <dbReference type="ChEBI" id="CHEBI:143788"/>
    </ligand>
</feature>
<feature type="binding site" evidence="7">
    <location>
        <begin position="21"/>
        <end position="22"/>
    </location>
    <ligand>
        <name>N(1)-(5-phospho-beta-D-ribosyl)glycinamide</name>
        <dbReference type="ChEBI" id="CHEBI:143788"/>
    </ligand>
</feature>
<dbReference type="RefSeq" id="WP_013325849.1">
    <property type="nucleotide sequence ID" value="NC_014506.1"/>
</dbReference>
<dbReference type="NCBIfam" id="TIGR01142">
    <property type="entry name" value="purT"/>
    <property type="match status" value="1"/>
</dbReference>
<dbReference type="GO" id="GO:0004644">
    <property type="term" value="F:phosphoribosylglycinamide formyltransferase activity"/>
    <property type="evidence" value="ECO:0007669"/>
    <property type="project" value="UniProtKB-UniRule"/>
</dbReference>
<evidence type="ECO:0000313" key="10">
    <source>
        <dbReference type="Proteomes" id="UP000007803"/>
    </source>
</evidence>
<feature type="binding site" evidence="7">
    <location>
        <position position="352"/>
    </location>
    <ligand>
        <name>N(1)-(5-phospho-beta-D-ribosyl)glycinamide</name>
        <dbReference type="ChEBI" id="CHEBI:143788"/>
    </ligand>
</feature>
<keyword evidence="2 7" id="KW-0479">Metal-binding</keyword>
<sequence>MQFSAPLKSNSKKIMLLGSGELGKEVIIEAQRLGLETIAVDRYENAPAHQVAHRSHVVNMLDKDALLEIIYREKPDYILPEIEAINIDALFAAEDRGYNVIPNANAVSKTMNRKNIRTFAAEVLGLKTGPYKFVTTQEGMLEAARELGFPCVMKPVMSSSGHGQSIAKSEEDIPASWEEAKEARGDASELIVEAFVDFDYEITMLTARNGKETVFCEPIGHEQRDGDYVFSWQPMQMSEAAKQNAQKIAKEITDGLGGQGLFGVELFVKGDEVYFSEVSPRPHDTGMVTLITQSQSEFALHLRAVLGLPLGFTFYGDGASAAFKSEKHNFAPVVEVDESLFSDNSFVRVFGKPEAHKGRRLAVALVFDKVDAALEKARELISKIKDI</sequence>
<dbReference type="EC" id="6.3.1.21" evidence="7"/>
<dbReference type="SUPFAM" id="SSF52440">
    <property type="entry name" value="PreATP-grasp domain"/>
    <property type="match status" value="1"/>
</dbReference>
<gene>
    <name evidence="7" type="primary">purT</name>
    <name evidence="9" type="ordered locus">Saut_0044</name>
</gene>
<dbReference type="Gene3D" id="3.30.1490.20">
    <property type="entry name" value="ATP-grasp fold, A domain"/>
    <property type="match status" value="1"/>
</dbReference>
<dbReference type="HAMAP" id="MF_01643">
    <property type="entry name" value="PurT"/>
    <property type="match status" value="1"/>
</dbReference>
<dbReference type="InterPro" id="IPR048740">
    <property type="entry name" value="PurT_C"/>
</dbReference>
<dbReference type="AlphaFoldDB" id="E0USR6"/>
<dbReference type="Gene3D" id="3.30.470.20">
    <property type="entry name" value="ATP-grasp fold, B domain"/>
    <property type="match status" value="1"/>
</dbReference>
<dbReference type="eggNOG" id="COG0027">
    <property type="taxonomic scope" value="Bacteria"/>
</dbReference>
<dbReference type="PANTHER" id="PTHR43055">
    <property type="entry name" value="FORMATE-DEPENDENT PHOSPHORIBOSYLGLYCINAMIDE FORMYLTRANSFERASE"/>
    <property type="match status" value="1"/>
</dbReference>